<evidence type="ECO:0008006" key="4">
    <source>
        <dbReference type="Google" id="ProtNLM"/>
    </source>
</evidence>
<dbReference type="Proteomes" id="UP001596417">
    <property type="component" value="Unassembled WGS sequence"/>
</dbReference>
<reference evidence="2 3" key="1">
    <citation type="journal article" date="2019" name="Int. J. Syst. Evol. Microbiol.">
        <title>The Global Catalogue of Microorganisms (GCM) 10K type strain sequencing project: providing services to taxonomists for standard genome sequencing and annotation.</title>
        <authorList>
            <consortium name="The Broad Institute Genomics Platform"/>
            <consortium name="The Broad Institute Genome Sequencing Center for Infectious Disease"/>
            <person name="Wu L."/>
            <person name="Ma J."/>
        </authorList>
    </citation>
    <scope>NUCLEOTIDE SEQUENCE [LARGE SCALE GENOMIC DNA]</scope>
    <source>
        <strain evidence="2 3">RDMS1</strain>
    </source>
</reference>
<evidence type="ECO:0000313" key="3">
    <source>
        <dbReference type="Proteomes" id="UP001596417"/>
    </source>
</evidence>
<dbReference type="EMBL" id="JBHTAX010000004">
    <property type="protein sequence ID" value="MFC7192150.1"/>
    <property type="molecule type" value="Genomic_DNA"/>
</dbReference>
<gene>
    <name evidence="2" type="ORF">ACFQL7_21615</name>
</gene>
<name>A0ABD5YZ40_9EURY</name>
<dbReference type="RefSeq" id="WP_248909978.1">
    <property type="nucleotide sequence ID" value="NZ_CP109980.1"/>
</dbReference>
<evidence type="ECO:0000256" key="1">
    <source>
        <dbReference type="SAM" id="MobiDB-lite"/>
    </source>
</evidence>
<feature type="compositionally biased region" description="Low complexity" evidence="1">
    <location>
        <begin position="47"/>
        <end position="81"/>
    </location>
</feature>
<protein>
    <recommendedName>
        <fullName evidence="4">PsbP C-terminal domain-containing protein</fullName>
    </recommendedName>
</protein>
<sequence>MDRRQVLAGFVATLTLGSGCLGIFENESTEDSSTETAGGESPTAIATPMSSEPTETETDQPPTNTPSSHTTKSTGTSTGSTLIDPTNLTTYTSDSASYSIKYPANWRNTSSGEDTVSFTAPDNPARMLVRTEHGVPNTVPRETIIETAIQQAKQIYSLDQATRIDQKEVTLPNDIPATVVNMRVRRSSSELLRGTFLVAHVDDTVYIVGVIVPKRDLTPSVKQAMHTIVTSLTIQGSQSAISSPR</sequence>
<accession>A0ABD5YZ40</accession>
<dbReference type="AlphaFoldDB" id="A0ABD5YZ40"/>
<feature type="region of interest" description="Disordered" evidence="1">
    <location>
        <begin position="28"/>
        <end position="88"/>
    </location>
</feature>
<organism evidence="2 3">
    <name type="scientific">Halocatena marina</name>
    <dbReference type="NCBI Taxonomy" id="2934937"/>
    <lineage>
        <taxon>Archaea</taxon>
        <taxon>Methanobacteriati</taxon>
        <taxon>Methanobacteriota</taxon>
        <taxon>Stenosarchaea group</taxon>
        <taxon>Halobacteria</taxon>
        <taxon>Halobacteriales</taxon>
        <taxon>Natronomonadaceae</taxon>
        <taxon>Halocatena</taxon>
    </lineage>
</organism>
<dbReference type="PROSITE" id="PS51257">
    <property type="entry name" value="PROKAR_LIPOPROTEIN"/>
    <property type="match status" value="1"/>
</dbReference>
<comment type="caution">
    <text evidence="2">The sequence shown here is derived from an EMBL/GenBank/DDBJ whole genome shotgun (WGS) entry which is preliminary data.</text>
</comment>
<evidence type="ECO:0000313" key="2">
    <source>
        <dbReference type="EMBL" id="MFC7192150.1"/>
    </source>
</evidence>
<proteinExistence type="predicted"/>
<keyword evidence="3" id="KW-1185">Reference proteome</keyword>
<dbReference type="GeneID" id="76201824"/>